<evidence type="ECO:0000256" key="1">
    <source>
        <dbReference type="SAM" id="MobiDB-lite"/>
    </source>
</evidence>
<feature type="compositionally biased region" description="Low complexity" evidence="1">
    <location>
        <begin position="154"/>
        <end position="167"/>
    </location>
</feature>
<dbReference type="EMBL" id="AP019810">
    <property type="protein sequence ID" value="BBM14786.1"/>
    <property type="molecule type" value="Genomic_DNA"/>
</dbReference>
<dbReference type="InterPro" id="IPR027994">
    <property type="entry name" value="WxL_dom"/>
</dbReference>
<evidence type="ECO:0000259" key="2">
    <source>
        <dbReference type="Pfam" id="PF13731"/>
    </source>
</evidence>
<feature type="region of interest" description="Disordered" evidence="1">
    <location>
        <begin position="707"/>
        <end position="727"/>
    </location>
</feature>
<dbReference type="AlphaFoldDB" id="A0AAI8R9E5"/>
<dbReference type="Pfam" id="PF13731">
    <property type="entry name" value="WxL"/>
    <property type="match status" value="1"/>
</dbReference>
<proteinExistence type="predicted"/>
<dbReference type="Pfam" id="PF20585">
    <property type="entry name" value="Pectate_lyase_5"/>
    <property type="match status" value="1"/>
</dbReference>
<dbReference type="Proteomes" id="UP000509460">
    <property type="component" value="Chromosome"/>
</dbReference>
<feature type="region of interest" description="Disordered" evidence="1">
    <location>
        <begin position="154"/>
        <end position="219"/>
    </location>
</feature>
<protein>
    <submittedName>
        <fullName evidence="3">WxL domain surface protein</fullName>
    </submittedName>
</protein>
<reference evidence="3 4" key="1">
    <citation type="submission" date="2019-07" db="EMBL/GenBank/DDBJ databases">
        <title>antibiotic susceptibility of plant-derived lactic acid bacteria.</title>
        <authorList>
            <person name="Sugiyama M."/>
            <person name="Noda M."/>
        </authorList>
    </citation>
    <scope>NUCLEOTIDE SEQUENCE [LARGE SCALE GENOMIC DNA]</scope>
    <source>
        <strain evidence="3 4">15-1A</strain>
    </source>
</reference>
<sequence>MKIKKVLVVASVSLLCFPSLFFSVISTSMPVFAIENSVELSRESELMDPLTNTTETKAPIFSFEENQEPSIANKQFQLVVRSSQDVSEFVLNLPEGVSIVEDKSADSKFTNIEGGQWQVRTNSPQMIFSIPLVVEKAGAYEIAVGESKMTLNIQSEESQQPSEQEVTSSEEKETAKTEESTVEEEASVSSDEKSSTTDTSQNDPEQVTESARSTKEASVQDVANWEEFIRAFVDPSITTINVVSDFQTPDNPRLNLTDITTGGTNNPNGGTAFVYLNVANISRNLTVEGNGHQIDFRAITLCFNNITANSSTPWNIALKDLEIYHGNYYGPLTFNDLNVTNQTASQITYHNITNYGNQLIHSPYSSIKISGKSSSKQVSEYTSSFGTWRINALDQTNIYASNLTIVEDAEVELETISAGNLDLGGVVHPNNNFRMEKNSSLNAVSKGNAGEADGTSLLVRRGSVEIDEGAKLNLVPQNLRSAISLRTANSSLRIKEKGVLTIDSQGTKANANGALYNIIWMAAGSNLLVESGSTLNIVATEMAASPSNLLHVNGDATVSIGKDATLNIKSDSTSNDQNLMYFASAGSTFEFSDAQEVNLERTGTIAGTSTANGLINIAGSTGLLDIDVQSVKQWARGNFEEIPDHSWTPIFNLNLRYTGIVPRINDDVSSIPQETADSFKQYFTTQNVQRVLFEKIPDVEVTIDPLTEDPNEVNSHTITGKANPNSMIRFSGDPAIPAGSITSPDISESEKYHTTADENGDYRYELPEDRRFTAGNTVTAYAFLNGKNDTASTMVEEKIVVAPVDPLDPETEVEPENKPEIPEDQGRLSLDFVSQFNFETQKISVSDQTYYAQPQRLLNEDGTVNETKERPNYVQISDRRAANERNGWQLSVTQNGQFRNESGHELIGSEIQLFNQELVTAQGGTKPELQEEPVQRIVPNTRKVLIQANGESGTGTWIYRFGDQQTADKSVSLYVPGGTNPEATSYSTKLTWELSAVPGN</sequence>
<name>A0AAI8R9E5_ENTMU</name>
<feature type="compositionally biased region" description="Polar residues" evidence="1">
    <location>
        <begin position="201"/>
        <end position="211"/>
    </location>
</feature>
<feature type="region of interest" description="Disordered" evidence="1">
    <location>
        <begin position="741"/>
        <end position="761"/>
    </location>
</feature>
<evidence type="ECO:0000313" key="3">
    <source>
        <dbReference type="EMBL" id="BBM14786.1"/>
    </source>
</evidence>
<evidence type="ECO:0000313" key="4">
    <source>
        <dbReference type="Proteomes" id="UP000509460"/>
    </source>
</evidence>
<accession>A0AAI8R9E5</accession>
<feature type="domain" description="WxL" evidence="2">
    <location>
        <begin position="794"/>
        <end position="998"/>
    </location>
</feature>
<feature type="compositionally biased region" description="Basic and acidic residues" evidence="1">
    <location>
        <begin position="748"/>
        <end position="761"/>
    </location>
</feature>
<gene>
    <name evidence="3" type="ORF">EM151A_1594</name>
</gene>
<dbReference type="RefSeq" id="WP_137071893.1">
    <property type="nucleotide sequence ID" value="NZ_AP019810.1"/>
</dbReference>
<dbReference type="InterPro" id="IPR046776">
    <property type="entry name" value="Pectate_lyase_5"/>
</dbReference>
<feature type="compositionally biased region" description="Polar residues" evidence="1">
    <location>
        <begin position="712"/>
        <end position="727"/>
    </location>
</feature>
<feature type="compositionally biased region" description="Basic and acidic residues" evidence="1">
    <location>
        <begin position="169"/>
        <end position="179"/>
    </location>
</feature>
<organism evidence="3 4">
    <name type="scientific">Enterococcus mundtii</name>
    <dbReference type="NCBI Taxonomy" id="53346"/>
    <lineage>
        <taxon>Bacteria</taxon>
        <taxon>Bacillati</taxon>
        <taxon>Bacillota</taxon>
        <taxon>Bacilli</taxon>
        <taxon>Lactobacillales</taxon>
        <taxon>Enterococcaceae</taxon>
        <taxon>Enterococcus</taxon>
    </lineage>
</organism>